<dbReference type="InterPro" id="IPR029058">
    <property type="entry name" value="AB_hydrolase_fold"/>
</dbReference>
<accession>A0A4R2IDU8</accession>
<dbReference type="Proteomes" id="UP000294862">
    <property type="component" value="Unassembled WGS sequence"/>
</dbReference>
<comment type="caution">
    <text evidence="2">The sequence shown here is derived from an EMBL/GenBank/DDBJ whole genome shotgun (WGS) entry which is preliminary data.</text>
</comment>
<dbReference type="AlphaFoldDB" id="A0A4R2IDU8"/>
<evidence type="ECO:0000313" key="3">
    <source>
        <dbReference type="Proteomes" id="UP000294862"/>
    </source>
</evidence>
<name>A0A4R2IDU8_9GAMM</name>
<sequence length="365" mass="39588">MRCLSIIVLCSLLASNAFAATAATETGSLEGASYRVDVPAGWKKGGGLVVFFHGYSDEPVAYAKDDRLSPMFDPVLREGYAVIQSGYSRPGWAIEQGSADSERLRRWFVAKHGAPGHTYAMGMSMGGSLTVHALETHPDAYDGGLSLCGAIEPSDRMMQRDFAVRAAFDYYFPGVLGELVPVPATFAADQPTAVRVARAMRADPKASASLRALYGAGDMDNLPGVIAAITYDIKEMQQRTRGNPFGNADLVYTGSTDDDALNDGVRRYRADPKAAAYVSRWYTPSGKLTRPLLALHDTRDPLVIASSAFEYALMLQRTGHADNFVQQYVKREGHCVFTPEQIGKAFDSLVEWTRGGKRPPSGAQP</sequence>
<dbReference type="SUPFAM" id="SSF53474">
    <property type="entry name" value="alpha/beta-Hydrolases"/>
    <property type="match status" value="1"/>
</dbReference>
<evidence type="ECO:0000313" key="2">
    <source>
        <dbReference type="EMBL" id="TCO41748.1"/>
    </source>
</evidence>
<organism evidence="2 3">
    <name type="scientific">Dokdonella fugitiva</name>
    <dbReference type="NCBI Taxonomy" id="328517"/>
    <lineage>
        <taxon>Bacteria</taxon>
        <taxon>Pseudomonadati</taxon>
        <taxon>Pseudomonadota</taxon>
        <taxon>Gammaproteobacteria</taxon>
        <taxon>Lysobacterales</taxon>
        <taxon>Rhodanobacteraceae</taxon>
        <taxon>Dokdonella</taxon>
    </lineage>
</organism>
<feature type="chain" id="PRO_5020246454" evidence="1">
    <location>
        <begin position="20"/>
        <end position="365"/>
    </location>
</feature>
<keyword evidence="1" id="KW-0732">Signal</keyword>
<gene>
    <name evidence="2" type="ORF">EV148_10299</name>
</gene>
<feature type="signal peptide" evidence="1">
    <location>
        <begin position="1"/>
        <end position="19"/>
    </location>
</feature>
<dbReference type="RefSeq" id="WP_131994295.1">
    <property type="nucleotide sequence ID" value="NZ_SLWQ01000002.1"/>
</dbReference>
<evidence type="ECO:0000256" key="1">
    <source>
        <dbReference type="SAM" id="SignalP"/>
    </source>
</evidence>
<dbReference type="Gene3D" id="3.40.50.1820">
    <property type="entry name" value="alpha/beta hydrolase"/>
    <property type="match status" value="1"/>
</dbReference>
<proteinExistence type="predicted"/>
<protein>
    <submittedName>
        <fullName evidence="2">Pimeloyl-ACP methyl ester carboxylesterase</fullName>
    </submittedName>
</protein>
<dbReference type="OrthoDB" id="7197847at2"/>
<reference evidence="2 3" key="1">
    <citation type="journal article" date="2015" name="Stand. Genomic Sci.">
        <title>Genomic Encyclopedia of Bacterial and Archaeal Type Strains, Phase III: the genomes of soil and plant-associated and newly described type strains.</title>
        <authorList>
            <person name="Whitman W.B."/>
            <person name="Woyke T."/>
            <person name="Klenk H.P."/>
            <person name="Zhou Y."/>
            <person name="Lilburn T.G."/>
            <person name="Beck B.J."/>
            <person name="De Vos P."/>
            <person name="Vandamme P."/>
            <person name="Eisen J.A."/>
            <person name="Garrity G."/>
            <person name="Hugenholtz P."/>
            <person name="Kyrpides N.C."/>
        </authorList>
    </citation>
    <scope>NUCLEOTIDE SEQUENCE [LARGE SCALE GENOMIC DNA]</scope>
    <source>
        <strain evidence="2 3">A3</strain>
    </source>
</reference>
<dbReference type="EMBL" id="SLWQ01000002">
    <property type="protein sequence ID" value="TCO41748.1"/>
    <property type="molecule type" value="Genomic_DNA"/>
</dbReference>
<keyword evidence="3" id="KW-1185">Reference proteome</keyword>